<accession>A0ABX2T7E0</accession>
<dbReference type="RefSeq" id="WP_180280318.1">
    <property type="nucleotide sequence ID" value="NZ_JABFDB010000001.1"/>
</dbReference>
<feature type="chain" id="PRO_5045618554" description="PepSY domain-containing protein" evidence="2">
    <location>
        <begin position="23"/>
        <end position="179"/>
    </location>
</feature>
<keyword evidence="4" id="KW-1185">Reference proteome</keyword>
<evidence type="ECO:0000313" key="4">
    <source>
        <dbReference type="Proteomes" id="UP000584642"/>
    </source>
</evidence>
<gene>
    <name evidence="3" type="ORF">HND93_02610</name>
</gene>
<dbReference type="EMBL" id="JABFDB010000001">
    <property type="protein sequence ID" value="NYZ18590.1"/>
    <property type="molecule type" value="Genomic_DNA"/>
</dbReference>
<evidence type="ECO:0000256" key="2">
    <source>
        <dbReference type="SAM" id="SignalP"/>
    </source>
</evidence>
<feature type="compositionally biased region" description="Gly residues" evidence="1">
    <location>
        <begin position="83"/>
        <end position="97"/>
    </location>
</feature>
<feature type="signal peptide" evidence="2">
    <location>
        <begin position="1"/>
        <end position="22"/>
    </location>
</feature>
<proteinExistence type="predicted"/>
<organism evidence="3 4">
    <name type="scientific">Azospirillum oleiclasticum</name>
    <dbReference type="NCBI Taxonomy" id="2735135"/>
    <lineage>
        <taxon>Bacteria</taxon>
        <taxon>Pseudomonadati</taxon>
        <taxon>Pseudomonadota</taxon>
        <taxon>Alphaproteobacteria</taxon>
        <taxon>Rhodospirillales</taxon>
        <taxon>Azospirillaceae</taxon>
        <taxon>Azospirillum</taxon>
    </lineage>
</organism>
<feature type="region of interest" description="Disordered" evidence="1">
    <location>
        <begin position="21"/>
        <end position="100"/>
    </location>
</feature>
<reference evidence="3 4" key="1">
    <citation type="submission" date="2020-05" db="EMBL/GenBank/DDBJ databases">
        <title>Azospirillum oleiclasticum sp. nov, a nitrogen-fixing and heavy crude oil-emulsifying bacterium isolated from the crude oil of Yumen Oilfield.</title>
        <authorList>
            <person name="Wu D."/>
            <person name="Cai M."/>
            <person name="Zhang X."/>
        </authorList>
    </citation>
    <scope>NUCLEOTIDE SEQUENCE [LARGE SCALE GENOMIC DNA]</scope>
    <source>
        <strain evidence="3 4">ROY-1-1-2</strain>
    </source>
</reference>
<protein>
    <recommendedName>
        <fullName evidence="5">PepSY domain-containing protein</fullName>
    </recommendedName>
</protein>
<keyword evidence="2" id="KW-0732">Signal</keyword>
<dbReference type="Proteomes" id="UP000584642">
    <property type="component" value="Unassembled WGS sequence"/>
</dbReference>
<sequence length="179" mass="18227">MERIVLTTVAAVALIGAGAAGAQQPPSLGWGGAGPTPGPAPTSGAAGEEFGYAPRDYNGSIDPNRRDVPAGSSGRTMTSPSAGPGGQGFSGSGGATGGDRVIARLDGVSGLDRRAGPSRTQLELRQTALLNTLASLDRVEAVRNLRRDGERYYADALTRGGGWQTVEMDPYAGTISTVR</sequence>
<evidence type="ECO:0000256" key="1">
    <source>
        <dbReference type="SAM" id="MobiDB-lite"/>
    </source>
</evidence>
<evidence type="ECO:0000313" key="3">
    <source>
        <dbReference type="EMBL" id="NYZ18590.1"/>
    </source>
</evidence>
<name>A0ABX2T7E0_9PROT</name>
<evidence type="ECO:0008006" key="5">
    <source>
        <dbReference type="Google" id="ProtNLM"/>
    </source>
</evidence>
<comment type="caution">
    <text evidence="3">The sequence shown here is derived from an EMBL/GenBank/DDBJ whole genome shotgun (WGS) entry which is preliminary data.</text>
</comment>